<gene>
    <name evidence="2" type="ORF">D5R40_19450</name>
</gene>
<accession>A0A3N6PQC1</accession>
<dbReference type="InterPro" id="IPR036010">
    <property type="entry name" value="2Fe-2S_ferredoxin-like_sf"/>
</dbReference>
<name>A0A3N6PQC1_9CYAN</name>
<dbReference type="AlphaFoldDB" id="A0A3N6PQC1"/>
<dbReference type="SUPFAM" id="SSF54292">
    <property type="entry name" value="2Fe-2S ferredoxin-like"/>
    <property type="match status" value="1"/>
</dbReference>
<dbReference type="InterPro" id="IPR012675">
    <property type="entry name" value="Beta-grasp_dom_sf"/>
</dbReference>
<keyword evidence="3" id="KW-1185">Reference proteome</keyword>
<dbReference type="Pfam" id="PF00111">
    <property type="entry name" value="Fer2"/>
    <property type="match status" value="1"/>
</dbReference>
<dbReference type="CDD" id="cd00207">
    <property type="entry name" value="fer2"/>
    <property type="match status" value="1"/>
</dbReference>
<dbReference type="OrthoDB" id="425218at2"/>
<dbReference type="RefSeq" id="WP_124144870.1">
    <property type="nucleotide sequence ID" value="NZ_CAWOKI010000045.1"/>
</dbReference>
<evidence type="ECO:0000313" key="2">
    <source>
        <dbReference type="EMBL" id="RQH35927.1"/>
    </source>
</evidence>
<dbReference type="Gene3D" id="3.10.20.30">
    <property type="match status" value="1"/>
</dbReference>
<dbReference type="EMBL" id="RCBY01000120">
    <property type="protein sequence ID" value="RQH35927.1"/>
    <property type="molecule type" value="Genomic_DNA"/>
</dbReference>
<dbReference type="GO" id="GO:0051536">
    <property type="term" value="F:iron-sulfur cluster binding"/>
    <property type="evidence" value="ECO:0007669"/>
    <property type="project" value="InterPro"/>
</dbReference>
<organism evidence="2 3">
    <name type="scientific">Okeania hirsuta</name>
    <dbReference type="NCBI Taxonomy" id="1458930"/>
    <lineage>
        <taxon>Bacteria</taxon>
        <taxon>Bacillati</taxon>
        <taxon>Cyanobacteriota</taxon>
        <taxon>Cyanophyceae</taxon>
        <taxon>Oscillatoriophycideae</taxon>
        <taxon>Oscillatoriales</taxon>
        <taxon>Microcoleaceae</taxon>
        <taxon>Okeania</taxon>
    </lineage>
</organism>
<evidence type="ECO:0000313" key="3">
    <source>
        <dbReference type="Proteomes" id="UP000269154"/>
    </source>
</evidence>
<dbReference type="Proteomes" id="UP000269154">
    <property type="component" value="Unassembled WGS sequence"/>
</dbReference>
<evidence type="ECO:0000259" key="1">
    <source>
        <dbReference type="PROSITE" id="PS51085"/>
    </source>
</evidence>
<comment type="caution">
    <text evidence="2">The sequence shown here is derived from an EMBL/GenBank/DDBJ whole genome shotgun (WGS) entry which is preliminary data.</text>
</comment>
<protein>
    <submittedName>
        <fullName evidence="2">(2Fe-2S)-binding protein</fullName>
    </submittedName>
</protein>
<sequence>MVKIQAQGKTITCDRGANLRQVLLKNGIDVYNGNASIINCRSIGTCGTCAVVIEGEVSPSQWREKARLSMPPHSPNSCKRLSCQVQVLGDIKVTKYNGFWGQGSEIVWTPEG</sequence>
<reference evidence="2 3" key="1">
    <citation type="journal article" date="2018" name="ACS Chem. Biol.">
        <title>Ketoreductase domain dysfunction expands chemodiversity: malyngamide biosynthesis in the cyanobacterium Okeania hirsuta.</title>
        <authorList>
            <person name="Moss N.A."/>
            <person name="Leao T."/>
            <person name="Rankin M."/>
            <person name="McCullough T.M."/>
            <person name="Qu P."/>
            <person name="Korobeynikov A."/>
            <person name="Smith J.L."/>
            <person name="Gerwick L."/>
            <person name="Gerwick W.H."/>
        </authorList>
    </citation>
    <scope>NUCLEOTIDE SEQUENCE [LARGE SCALE GENOMIC DNA]</scope>
    <source>
        <strain evidence="2 3">PAB10Feb10-1</strain>
    </source>
</reference>
<dbReference type="PROSITE" id="PS51085">
    <property type="entry name" value="2FE2S_FER_2"/>
    <property type="match status" value="1"/>
</dbReference>
<dbReference type="InterPro" id="IPR001041">
    <property type="entry name" value="2Fe-2S_ferredoxin-type"/>
</dbReference>
<proteinExistence type="predicted"/>
<feature type="domain" description="2Fe-2S ferredoxin-type" evidence="1">
    <location>
        <begin position="1"/>
        <end position="99"/>
    </location>
</feature>